<dbReference type="AlphaFoldDB" id="A0A179FVF5"/>
<dbReference type="RefSeq" id="XP_018146131.1">
    <property type="nucleotide sequence ID" value="XM_018289964.1"/>
</dbReference>
<comment type="caution">
    <text evidence="1">The sequence shown here is derived from an EMBL/GenBank/DDBJ whole genome shotgun (WGS) entry which is preliminary data.</text>
</comment>
<dbReference type="Proteomes" id="UP000078397">
    <property type="component" value="Unassembled WGS sequence"/>
</dbReference>
<organism evidence="1 2">
    <name type="scientific">Pochonia chlamydosporia 170</name>
    <dbReference type="NCBI Taxonomy" id="1380566"/>
    <lineage>
        <taxon>Eukaryota</taxon>
        <taxon>Fungi</taxon>
        <taxon>Dikarya</taxon>
        <taxon>Ascomycota</taxon>
        <taxon>Pezizomycotina</taxon>
        <taxon>Sordariomycetes</taxon>
        <taxon>Hypocreomycetidae</taxon>
        <taxon>Hypocreales</taxon>
        <taxon>Clavicipitaceae</taxon>
        <taxon>Pochonia</taxon>
    </lineage>
</organism>
<dbReference type="STRING" id="1380566.A0A179FVF5"/>
<name>A0A179FVF5_METCM</name>
<proteinExistence type="predicted"/>
<dbReference type="GeneID" id="28853958"/>
<reference evidence="1 2" key="1">
    <citation type="journal article" date="2016" name="PLoS Pathog.">
        <title>Biosynthesis of antibiotic leucinostatins in bio-control fungus Purpureocillium lilacinum and their inhibition on phytophthora revealed by genome mining.</title>
        <authorList>
            <person name="Wang G."/>
            <person name="Liu Z."/>
            <person name="Lin R."/>
            <person name="Li E."/>
            <person name="Mao Z."/>
            <person name="Ling J."/>
            <person name="Yang Y."/>
            <person name="Yin W.B."/>
            <person name="Xie B."/>
        </authorList>
    </citation>
    <scope>NUCLEOTIDE SEQUENCE [LARGE SCALE GENOMIC DNA]</scope>
    <source>
        <strain evidence="1">170</strain>
    </source>
</reference>
<keyword evidence="2" id="KW-1185">Reference proteome</keyword>
<accession>A0A179FVF5</accession>
<sequence length="387" mass="43988">MTDSERLYPLIKHFVCDSSSADAVGEVALARFGPLMKDPKFRRPNQTETNPIDDGHLAVEEYIKHICLPNDTTDTMLKSWAWEANRRMGNMTPQIQLRDPARNYFNTTAILLLSLCKNISTLYIGTIFYDLLGQYLRMVNYGETPVPALQKLQHVHIGALMAAHEPPEDFYSFYLGATLRLFHRLPSMTTISMDGVCDNMEPEFYIERVANMKKMYITRSDIRTFPLDQMIRFPKALEEFTLTTGGLFSRHGSKPCIISRTLGKALRQHRHTLKTLNLSSEDLAWPAPWGVDDDGLSGKIQGESYEALREFYGPNYIQKDLEIQDPQPKEDDDPPDQPLNGIGSLHDFPQLTYLSLSLQMLFGFGCELYDGASHEMQVGPKPQKSLV</sequence>
<dbReference type="OrthoDB" id="3437411at2759"/>
<protein>
    <submittedName>
        <fullName evidence="1">Uncharacterized protein</fullName>
    </submittedName>
</protein>
<gene>
    <name evidence="1" type="ORF">VFPPC_11925</name>
</gene>
<evidence type="ECO:0000313" key="1">
    <source>
        <dbReference type="EMBL" id="OAQ69594.1"/>
    </source>
</evidence>
<dbReference type="EMBL" id="LSBJ02000002">
    <property type="protein sequence ID" value="OAQ69594.1"/>
    <property type="molecule type" value="Genomic_DNA"/>
</dbReference>
<dbReference type="KEGG" id="pchm:VFPPC_11925"/>
<evidence type="ECO:0000313" key="2">
    <source>
        <dbReference type="Proteomes" id="UP000078397"/>
    </source>
</evidence>